<evidence type="ECO:0000313" key="2">
    <source>
        <dbReference type="EMBL" id="GEZ20818.1"/>
    </source>
</evidence>
<dbReference type="AlphaFoldDB" id="A0A699I6K4"/>
<comment type="caution">
    <text evidence="2">The sequence shown here is derived from an EMBL/GenBank/DDBJ whole genome shotgun (WGS) entry which is preliminary data.</text>
</comment>
<gene>
    <name evidence="2" type="ORF">Tci_492791</name>
</gene>
<feature type="compositionally biased region" description="Acidic residues" evidence="1">
    <location>
        <begin position="174"/>
        <end position="189"/>
    </location>
</feature>
<reference evidence="2" key="1">
    <citation type="journal article" date="2019" name="Sci. Rep.">
        <title>Draft genome of Tanacetum cinerariifolium, the natural source of mosquito coil.</title>
        <authorList>
            <person name="Yamashiro T."/>
            <person name="Shiraishi A."/>
            <person name="Satake H."/>
            <person name="Nakayama K."/>
        </authorList>
    </citation>
    <scope>NUCLEOTIDE SEQUENCE</scope>
</reference>
<protein>
    <submittedName>
        <fullName evidence="2">Uncharacterized protein</fullName>
    </submittedName>
</protein>
<sequence>MTIPLSSLRMLRRNLIVPAVMWTALPQHASSSPKIDTYLAKFKSEFPNQDMKEEFPGRFGPQIRQRYIDKDPSISNELFAMARGPTSTPISVNSYVVNGVRFVVHSRNERRKTKNNGICSPDEKDGEILNHLDFATLNKDGQSTDVEAPPDIIDVDEYDAFIDDEDNVPHDLADFDDEDLANDDDDDDISATVAQGHGGGDDPSRPPPCRKATSGGKGGGRQRTRKETKNLGIKKITDEWDPLKIQFEWNDKGTMLHLDPTGRVRRQPSDPDLPRMSNRQTRILRLTIGLILRMLPEPLKMLKTKQRARSSVGRIPVTCYPLRPAGRDDPIEGSKRRYDDGVLAGQDRDAVYINEPRGMYTDADIDEIKQDSKRLRKELDLLRTVVRSDDRMSQLLTQLES</sequence>
<feature type="region of interest" description="Disordered" evidence="1">
    <location>
        <begin position="166"/>
        <end position="233"/>
    </location>
</feature>
<proteinExistence type="predicted"/>
<organism evidence="2">
    <name type="scientific">Tanacetum cinerariifolium</name>
    <name type="common">Dalmatian daisy</name>
    <name type="synonym">Chrysanthemum cinerariifolium</name>
    <dbReference type="NCBI Taxonomy" id="118510"/>
    <lineage>
        <taxon>Eukaryota</taxon>
        <taxon>Viridiplantae</taxon>
        <taxon>Streptophyta</taxon>
        <taxon>Embryophyta</taxon>
        <taxon>Tracheophyta</taxon>
        <taxon>Spermatophyta</taxon>
        <taxon>Magnoliopsida</taxon>
        <taxon>eudicotyledons</taxon>
        <taxon>Gunneridae</taxon>
        <taxon>Pentapetalae</taxon>
        <taxon>asterids</taxon>
        <taxon>campanulids</taxon>
        <taxon>Asterales</taxon>
        <taxon>Asteraceae</taxon>
        <taxon>Asteroideae</taxon>
        <taxon>Anthemideae</taxon>
        <taxon>Anthemidinae</taxon>
        <taxon>Tanacetum</taxon>
    </lineage>
</organism>
<dbReference type="EMBL" id="BKCJ010252455">
    <property type="protein sequence ID" value="GEZ20818.1"/>
    <property type="molecule type" value="Genomic_DNA"/>
</dbReference>
<name>A0A699I6K4_TANCI</name>
<accession>A0A699I6K4</accession>
<evidence type="ECO:0000256" key="1">
    <source>
        <dbReference type="SAM" id="MobiDB-lite"/>
    </source>
</evidence>